<comment type="similarity">
    <text evidence="2">Belongs to the MscS (TC 1.A.23) family.</text>
</comment>
<feature type="domain" description="Mechanosensitive ion channel MscS" evidence="8">
    <location>
        <begin position="114"/>
        <end position="184"/>
    </location>
</feature>
<dbReference type="GO" id="GO:0008381">
    <property type="term" value="F:mechanosensitive monoatomic ion channel activity"/>
    <property type="evidence" value="ECO:0007669"/>
    <property type="project" value="InterPro"/>
</dbReference>
<proteinExistence type="inferred from homology"/>
<name>A0A1G8XI97_9EURY</name>
<dbReference type="InterPro" id="IPR010920">
    <property type="entry name" value="LSM_dom_sf"/>
</dbReference>
<keyword evidence="10" id="KW-1185">Reference proteome</keyword>
<dbReference type="GO" id="GO:0016020">
    <property type="term" value="C:membrane"/>
    <property type="evidence" value="ECO:0007669"/>
    <property type="project" value="UniProtKB-SubCell"/>
</dbReference>
<evidence type="ECO:0000256" key="3">
    <source>
        <dbReference type="ARBA" id="ARBA00022692"/>
    </source>
</evidence>
<evidence type="ECO:0000256" key="5">
    <source>
        <dbReference type="ARBA" id="ARBA00023136"/>
    </source>
</evidence>
<dbReference type="Pfam" id="PF00924">
    <property type="entry name" value="MS_channel_2nd"/>
    <property type="match status" value="1"/>
</dbReference>
<accession>A0A1G8XI97</accession>
<evidence type="ECO:0000313" key="10">
    <source>
        <dbReference type="Proteomes" id="UP000326500"/>
    </source>
</evidence>
<dbReference type="InterPro" id="IPR011014">
    <property type="entry name" value="MscS_channel_TM-2"/>
</dbReference>
<keyword evidence="3 7" id="KW-0812">Transmembrane</keyword>
<feature type="region of interest" description="Disordered" evidence="6">
    <location>
        <begin position="301"/>
        <end position="335"/>
    </location>
</feature>
<dbReference type="Gene3D" id="1.10.287.1260">
    <property type="match status" value="1"/>
</dbReference>
<dbReference type="PANTHER" id="PTHR30221">
    <property type="entry name" value="SMALL-CONDUCTANCE MECHANOSENSITIVE CHANNEL"/>
    <property type="match status" value="1"/>
</dbReference>
<sequence length="335" mass="36429">MTEGINSTISHLTPIQESGSLLIGGVPLDAFLAFLFTLIGFLFLGNLAYMLLRRVLDGRVSRGTAKWTSAVLQYGITLGGIYASARHFLAFDPTAFAASLGILGIVIAFSSRQIIQNVIAGVLITINRPIQLEEWVSVSGRPETGPGKVQDISLTTTTLKGLDGGLILTPNSSIITSKVINYSRAGLLEVSIPLAVPITADLTRVEEIALTAAHDHPLILTHVEPAERSALQSLFDLPYIGRLSSDLPRADQAFLEPKVQVSSIKEEWIRLTVRVWIRQIHERDRIVSEYLDQAIERLKAEGLLDEKKEEEEPGPPISPPTGEGRERGTAPGQAT</sequence>
<evidence type="ECO:0000256" key="4">
    <source>
        <dbReference type="ARBA" id="ARBA00022989"/>
    </source>
</evidence>
<evidence type="ECO:0000313" key="9">
    <source>
        <dbReference type="EMBL" id="SDJ89625.1"/>
    </source>
</evidence>
<feature type="transmembrane region" description="Helical" evidence="7">
    <location>
        <begin position="88"/>
        <end position="109"/>
    </location>
</feature>
<dbReference type="PANTHER" id="PTHR30221:SF1">
    <property type="entry name" value="SMALL-CONDUCTANCE MECHANOSENSITIVE CHANNEL"/>
    <property type="match status" value="1"/>
</dbReference>
<evidence type="ECO:0000256" key="2">
    <source>
        <dbReference type="ARBA" id="ARBA00008017"/>
    </source>
</evidence>
<dbReference type="InterPro" id="IPR045275">
    <property type="entry name" value="MscS_archaea/bacteria_type"/>
</dbReference>
<evidence type="ECO:0000256" key="6">
    <source>
        <dbReference type="SAM" id="MobiDB-lite"/>
    </source>
</evidence>
<reference evidence="9 10" key="1">
    <citation type="submission" date="2016-10" db="EMBL/GenBank/DDBJ databases">
        <authorList>
            <person name="Varghese N."/>
            <person name="Submissions S."/>
        </authorList>
    </citation>
    <scope>NUCLEOTIDE SEQUENCE [LARGE SCALE GENOMIC DNA]</scope>
    <source>
        <strain evidence="9 10">DSM 2373</strain>
    </source>
</reference>
<protein>
    <submittedName>
        <fullName evidence="9">Mechanosensitive ion channel</fullName>
    </submittedName>
</protein>
<gene>
    <name evidence="9" type="ORF">SAMN04488571_101424</name>
</gene>
<dbReference type="SUPFAM" id="SSF82861">
    <property type="entry name" value="Mechanosensitive channel protein MscS (YggB), transmembrane region"/>
    <property type="match status" value="1"/>
</dbReference>
<dbReference type="AlphaFoldDB" id="A0A1G8XI97"/>
<dbReference type="Gene3D" id="3.30.70.100">
    <property type="match status" value="1"/>
</dbReference>
<keyword evidence="4 7" id="KW-1133">Transmembrane helix</keyword>
<dbReference type="Proteomes" id="UP000326500">
    <property type="component" value="Unassembled WGS sequence"/>
</dbReference>
<dbReference type="EMBL" id="FNFT01000001">
    <property type="protein sequence ID" value="SDJ89625.1"/>
    <property type="molecule type" value="Genomic_DNA"/>
</dbReference>
<dbReference type="Gene3D" id="2.30.30.60">
    <property type="match status" value="1"/>
</dbReference>
<dbReference type="InterPro" id="IPR006685">
    <property type="entry name" value="MscS_channel_2nd"/>
</dbReference>
<dbReference type="STRING" id="2200.GCA_001571405_01170"/>
<dbReference type="RefSeq" id="WP_066956746.1">
    <property type="nucleotide sequence ID" value="NZ_BCNX01000006.1"/>
</dbReference>
<dbReference type="InterPro" id="IPR023408">
    <property type="entry name" value="MscS_beta-dom_sf"/>
</dbReference>
<evidence type="ECO:0000256" key="1">
    <source>
        <dbReference type="ARBA" id="ARBA00004141"/>
    </source>
</evidence>
<evidence type="ECO:0000259" key="8">
    <source>
        <dbReference type="Pfam" id="PF00924"/>
    </source>
</evidence>
<feature type="transmembrane region" description="Helical" evidence="7">
    <location>
        <begin position="30"/>
        <end position="52"/>
    </location>
</feature>
<evidence type="ECO:0000256" key="7">
    <source>
        <dbReference type="SAM" id="Phobius"/>
    </source>
</evidence>
<keyword evidence="5 7" id="KW-0472">Membrane</keyword>
<dbReference type="SUPFAM" id="SSF50182">
    <property type="entry name" value="Sm-like ribonucleoproteins"/>
    <property type="match status" value="1"/>
</dbReference>
<organism evidence="9 10">
    <name type="scientific">Methanoculleus thermophilus</name>
    <dbReference type="NCBI Taxonomy" id="2200"/>
    <lineage>
        <taxon>Archaea</taxon>
        <taxon>Methanobacteriati</taxon>
        <taxon>Methanobacteriota</taxon>
        <taxon>Stenosarchaea group</taxon>
        <taxon>Methanomicrobia</taxon>
        <taxon>Methanomicrobiales</taxon>
        <taxon>Methanomicrobiaceae</taxon>
        <taxon>Methanoculleus</taxon>
    </lineage>
</organism>
<comment type="subcellular location">
    <subcellularLocation>
        <location evidence="1">Membrane</location>
        <topology evidence="1">Multi-pass membrane protein</topology>
    </subcellularLocation>
</comment>